<name>A0A6N8FUW9_9CHRO</name>
<evidence type="ECO:0008006" key="4">
    <source>
        <dbReference type="Google" id="ProtNLM"/>
    </source>
</evidence>
<dbReference type="Proteomes" id="UP000441797">
    <property type="component" value="Unassembled WGS sequence"/>
</dbReference>
<gene>
    <name evidence="2" type="ORF">BWI75_07070</name>
</gene>
<protein>
    <recommendedName>
        <fullName evidence="4">Lipoprotein</fullName>
    </recommendedName>
</protein>
<dbReference type="EMBL" id="NAPY01000008">
    <property type="protein sequence ID" value="MUL36115.1"/>
    <property type="molecule type" value="Genomic_DNA"/>
</dbReference>
<keyword evidence="3" id="KW-1185">Reference proteome</keyword>
<dbReference type="RefSeq" id="WP_105220934.1">
    <property type="nucleotide sequence ID" value="NZ_CAWNSU010000074.1"/>
</dbReference>
<dbReference type="AlphaFoldDB" id="A0A6N8FUW9"/>
<evidence type="ECO:0000313" key="3">
    <source>
        <dbReference type="Proteomes" id="UP000441797"/>
    </source>
</evidence>
<sequence length="187" mass="20131">MSKLVGIIKKLRLRQILTVFLAGILLVFSTACNPGDVRGANPDNPAVQAGGANNPYKGGGDAYTKYNMSTDTKVKNTNAKERNQASLQLNSQLIAATDESDILYPGAETPSGRVKKEAQLPVKTAEDFKQPTSGGLIQRDADLGNRVEKRLEKVQEAFGEASEFVGEKADEASKRPEATANPGLRRK</sequence>
<dbReference type="PROSITE" id="PS51257">
    <property type="entry name" value="PROKAR_LIPOPROTEIN"/>
    <property type="match status" value="1"/>
</dbReference>
<organism evidence="2 3">
    <name type="scientific">Gloeocapsopsis dulcis AAB1 = 1H9</name>
    <dbReference type="NCBI Taxonomy" id="1433147"/>
    <lineage>
        <taxon>Bacteria</taxon>
        <taxon>Bacillati</taxon>
        <taxon>Cyanobacteriota</taxon>
        <taxon>Cyanophyceae</taxon>
        <taxon>Oscillatoriophycideae</taxon>
        <taxon>Chroococcales</taxon>
        <taxon>Chroococcaceae</taxon>
        <taxon>Gloeocapsopsis</taxon>
        <taxon>Gloeocapsopsis dulcis</taxon>
    </lineage>
</organism>
<feature type="region of interest" description="Disordered" evidence="1">
    <location>
        <begin position="160"/>
        <end position="187"/>
    </location>
</feature>
<accession>A0A6N8FUW9</accession>
<evidence type="ECO:0000256" key="1">
    <source>
        <dbReference type="SAM" id="MobiDB-lite"/>
    </source>
</evidence>
<dbReference type="Pfam" id="PF20363">
    <property type="entry name" value="DUF6658"/>
    <property type="match status" value="1"/>
</dbReference>
<comment type="caution">
    <text evidence="2">The sequence shown here is derived from an EMBL/GenBank/DDBJ whole genome shotgun (WGS) entry which is preliminary data.</text>
</comment>
<dbReference type="InterPro" id="IPR046599">
    <property type="entry name" value="DUF6658"/>
</dbReference>
<feature type="compositionally biased region" description="Basic and acidic residues" evidence="1">
    <location>
        <begin position="165"/>
        <end position="177"/>
    </location>
</feature>
<proteinExistence type="predicted"/>
<evidence type="ECO:0000313" key="2">
    <source>
        <dbReference type="EMBL" id="MUL36115.1"/>
    </source>
</evidence>
<reference evidence="2 3" key="1">
    <citation type="journal article" date="2019" name="Front. Microbiol.">
        <title>Genomic Features for Desiccation Tolerance and Sugar Biosynthesis in the Extremophile Gloeocapsopsis sp. UTEX B3054.</title>
        <authorList>
            <person name="Urrejola C."/>
            <person name="Alcorta J."/>
            <person name="Salas L."/>
            <person name="Vasquez M."/>
            <person name="Polz M.F."/>
            <person name="Vicuna R."/>
            <person name="Diez B."/>
        </authorList>
    </citation>
    <scope>NUCLEOTIDE SEQUENCE [LARGE SCALE GENOMIC DNA]</scope>
    <source>
        <strain evidence="2 3">1H9</strain>
    </source>
</reference>